<reference evidence="15" key="1">
    <citation type="journal article" date="2020" name="mSystems">
        <title>Genome- and Community-Level Interaction Insights into Carbon Utilization and Element Cycling Functions of Hydrothermarchaeota in Hydrothermal Sediment.</title>
        <authorList>
            <person name="Zhou Z."/>
            <person name="Liu Y."/>
            <person name="Xu W."/>
            <person name="Pan J."/>
            <person name="Luo Z.H."/>
            <person name="Li M."/>
        </authorList>
    </citation>
    <scope>NUCLEOTIDE SEQUENCE [LARGE SCALE GENOMIC DNA]</scope>
    <source>
        <strain evidence="15">SpSt-258</strain>
    </source>
</reference>
<keyword evidence="2 12" id="KW-0235">DNA replication</keyword>
<evidence type="ECO:0000256" key="4">
    <source>
        <dbReference type="ARBA" id="ARBA00022741"/>
    </source>
</evidence>
<evidence type="ECO:0000256" key="1">
    <source>
        <dbReference type="ARBA" id="ARBA00022515"/>
    </source>
</evidence>
<evidence type="ECO:0000256" key="5">
    <source>
        <dbReference type="ARBA" id="ARBA00022801"/>
    </source>
</evidence>
<keyword evidence="9 12" id="KW-0238">DNA-binding</keyword>
<dbReference type="GO" id="GO:0008270">
    <property type="term" value="F:zinc ion binding"/>
    <property type="evidence" value="ECO:0007669"/>
    <property type="project" value="UniProtKB-UniRule"/>
</dbReference>
<feature type="binding site" evidence="12">
    <location>
        <position position="416"/>
    </location>
    <ligand>
        <name>Zn(2+)</name>
        <dbReference type="ChEBI" id="CHEBI:29105"/>
        <label>1</label>
    </ligand>
</feature>
<dbReference type="GO" id="GO:0016787">
    <property type="term" value="F:hydrolase activity"/>
    <property type="evidence" value="ECO:0007669"/>
    <property type="project" value="UniProtKB-KW"/>
</dbReference>
<comment type="function">
    <text evidence="12">Initiates the restart of stalled replication forks, which reloads the replicative helicase on sites other than the origin of replication. Recognizes and binds to abandoned replication forks and remodels them to uncover a helicase loading site. Promotes assembly of the primosome at these replication forks.</text>
</comment>
<comment type="cofactor">
    <cofactor evidence="12">
        <name>Zn(2+)</name>
        <dbReference type="ChEBI" id="CHEBI:29105"/>
    </cofactor>
    <text evidence="12">Binds 2 zinc ions per subunit.</text>
</comment>
<evidence type="ECO:0000256" key="6">
    <source>
        <dbReference type="ARBA" id="ARBA00022806"/>
    </source>
</evidence>
<keyword evidence="3 12" id="KW-0479">Metal-binding</keyword>
<feature type="domain" description="Helicase ATP-binding" evidence="13">
    <location>
        <begin position="143"/>
        <end position="310"/>
    </location>
</feature>
<dbReference type="EMBL" id="DSKY01000022">
    <property type="protein sequence ID" value="HDY59918.1"/>
    <property type="molecule type" value="Genomic_DNA"/>
</dbReference>
<comment type="catalytic activity">
    <reaction evidence="12">
        <text>Couples ATP hydrolysis with the unwinding of duplex DNA by translocating in the 3'-5' direction.</text>
        <dbReference type="EC" id="5.6.2.4"/>
    </reaction>
</comment>
<dbReference type="Pfam" id="PF17764">
    <property type="entry name" value="PriA_3primeBD"/>
    <property type="match status" value="1"/>
</dbReference>
<dbReference type="InterPro" id="IPR042115">
    <property type="entry name" value="PriA_3primeBD_sf"/>
</dbReference>
<feature type="binding site" evidence="12">
    <location>
        <position position="413"/>
    </location>
    <ligand>
        <name>Zn(2+)</name>
        <dbReference type="ChEBI" id="CHEBI:29105"/>
        <label>1</label>
    </ligand>
</feature>
<dbReference type="InterPro" id="IPR011545">
    <property type="entry name" value="DEAD/DEAH_box_helicase_dom"/>
</dbReference>
<evidence type="ECO:0000256" key="2">
    <source>
        <dbReference type="ARBA" id="ARBA00022705"/>
    </source>
</evidence>
<dbReference type="GO" id="GO:0043138">
    <property type="term" value="F:3'-5' DNA helicase activity"/>
    <property type="evidence" value="ECO:0007669"/>
    <property type="project" value="UniProtKB-EC"/>
</dbReference>
<dbReference type="InterPro" id="IPR001650">
    <property type="entry name" value="Helicase_C-like"/>
</dbReference>
<gene>
    <name evidence="12 15" type="primary">priA</name>
    <name evidence="15" type="ORF">ENP86_10300</name>
</gene>
<dbReference type="InterPro" id="IPR041222">
    <property type="entry name" value="PriA_3primeBD"/>
</dbReference>
<feature type="binding site" evidence="12">
    <location>
        <position position="371"/>
    </location>
    <ligand>
        <name>Zn(2+)</name>
        <dbReference type="ChEBI" id="CHEBI:29105"/>
        <label>1</label>
    </ligand>
</feature>
<keyword evidence="10 12" id="KW-0413">Isomerase</keyword>
<dbReference type="SMART" id="SM00490">
    <property type="entry name" value="HELICc"/>
    <property type="match status" value="1"/>
</dbReference>
<feature type="binding site" evidence="12">
    <location>
        <position position="400"/>
    </location>
    <ligand>
        <name>Zn(2+)</name>
        <dbReference type="ChEBI" id="CHEBI:29105"/>
        <label>2</label>
    </ligand>
</feature>
<keyword evidence="1 12" id="KW-0639">Primosome</keyword>
<dbReference type="HAMAP" id="MF_00983">
    <property type="entry name" value="PriA"/>
    <property type="match status" value="1"/>
</dbReference>
<dbReference type="Pfam" id="PF18074">
    <property type="entry name" value="PriA_C"/>
    <property type="match status" value="1"/>
</dbReference>
<proteinExistence type="inferred from homology"/>
<dbReference type="GO" id="GO:0006310">
    <property type="term" value="P:DNA recombination"/>
    <property type="evidence" value="ECO:0007669"/>
    <property type="project" value="InterPro"/>
</dbReference>
<dbReference type="GO" id="GO:1990077">
    <property type="term" value="C:primosome complex"/>
    <property type="evidence" value="ECO:0007669"/>
    <property type="project" value="UniProtKB-UniRule"/>
</dbReference>
<evidence type="ECO:0000256" key="9">
    <source>
        <dbReference type="ARBA" id="ARBA00023125"/>
    </source>
</evidence>
<comment type="subunit">
    <text evidence="12">Component of the replication restart primosome.</text>
</comment>
<evidence type="ECO:0000256" key="10">
    <source>
        <dbReference type="ARBA" id="ARBA00023235"/>
    </source>
</evidence>
<dbReference type="Pfam" id="PF00270">
    <property type="entry name" value="DEAD"/>
    <property type="match status" value="1"/>
</dbReference>
<keyword evidence="4 12" id="KW-0547">Nucleotide-binding</keyword>
<evidence type="ECO:0000256" key="12">
    <source>
        <dbReference type="HAMAP-Rule" id="MF_00983"/>
    </source>
</evidence>
<dbReference type="FunFam" id="3.40.50.300:FF:000489">
    <property type="entry name" value="Primosome assembly protein PriA"/>
    <property type="match status" value="1"/>
</dbReference>
<evidence type="ECO:0000256" key="3">
    <source>
        <dbReference type="ARBA" id="ARBA00022723"/>
    </source>
</evidence>
<dbReference type="Pfam" id="PF00271">
    <property type="entry name" value="Helicase_C"/>
    <property type="match status" value="1"/>
</dbReference>
<dbReference type="InterPro" id="IPR041236">
    <property type="entry name" value="PriA_C"/>
</dbReference>
<evidence type="ECO:0000313" key="15">
    <source>
        <dbReference type="EMBL" id="HDY59918.1"/>
    </source>
</evidence>
<evidence type="ECO:0000259" key="13">
    <source>
        <dbReference type="PROSITE" id="PS51192"/>
    </source>
</evidence>
<keyword evidence="6 12" id="KW-0347">Helicase</keyword>
<comment type="catalytic activity">
    <reaction evidence="11 12">
        <text>ATP + H2O = ADP + phosphate + H(+)</text>
        <dbReference type="Rhea" id="RHEA:13065"/>
        <dbReference type="ChEBI" id="CHEBI:15377"/>
        <dbReference type="ChEBI" id="CHEBI:15378"/>
        <dbReference type="ChEBI" id="CHEBI:30616"/>
        <dbReference type="ChEBI" id="CHEBI:43474"/>
        <dbReference type="ChEBI" id="CHEBI:456216"/>
        <dbReference type="EC" id="5.6.2.4"/>
    </reaction>
</comment>
<evidence type="ECO:0000256" key="8">
    <source>
        <dbReference type="ARBA" id="ARBA00022840"/>
    </source>
</evidence>
<feature type="binding site" evidence="12">
    <location>
        <position position="377"/>
    </location>
    <ligand>
        <name>Zn(2+)</name>
        <dbReference type="ChEBI" id="CHEBI:29105"/>
        <label>2</label>
    </ligand>
</feature>
<dbReference type="SUPFAM" id="SSF52540">
    <property type="entry name" value="P-loop containing nucleoside triphosphate hydrolases"/>
    <property type="match status" value="2"/>
</dbReference>
<dbReference type="EC" id="5.6.2.4" evidence="12"/>
<dbReference type="PROSITE" id="PS51192">
    <property type="entry name" value="HELICASE_ATP_BIND_1"/>
    <property type="match status" value="1"/>
</dbReference>
<dbReference type="AlphaFoldDB" id="A0A7V0Z7C3"/>
<feature type="binding site" evidence="12">
    <location>
        <position position="380"/>
    </location>
    <ligand>
        <name>Zn(2+)</name>
        <dbReference type="ChEBI" id="CHEBI:29105"/>
        <label>2</label>
    </ligand>
</feature>
<dbReference type="GO" id="GO:0003677">
    <property type="term" value="F:DNA binding"/>
    <property type="evidence" value="ECO:0007669"/>
    <property type="project" value="UniProtKB-UniRule"/>
</dbReference>
<organism evidence="15">
    <name type="scientific">candidate division WOR-3 bacterium</name>
    <dbReference type="NCBI Taxonomy" id="2052148"/>
    <lineage>
        <taxon>Bacteria</taxon>
        <taxon>Bacteria division WOR-3</taxon>
    </lineage>
</organism>
<sequence length="670" mass="77179">MRMKVMGNNLMLVDVAIHNTKFDYLTYETDLDLHIGDLVLVPLKKDSKYGIVIATNVKRELPGIKKVQKLVEKNFISAKLLGLYKWISSYYVSHLGEVLKQAFPPKVLKRFEYIKKVYEKPQKIMEPAPTYQQSNAINRILYWVRRNAFRVFLLFGITGSGKTEVYLKVVAEILSQGGRALILVPEISMTPLLLKRFTERFGNEVIAIHSALTEKERRQTWYAIKNGVYKVIIGPRSAIFLPIPGLKIIIVDEEHDHSYKEHQMVVKYNARDVAIVRAKMENIVVVLGSATPQIDSYYNAGIGKYELLVLKERIDSRPLPSVEIVDLKQEGGRFISQKFETAIKGVIEKNEQAILFLNRRGFAPSLICPNCGYVVRCPYCKLPLVYHRGIDKESISVLSCHTCDHKTDYFKNCPKCGKATLLYRGAGTQRIEEIVKKIIKSLNYNDEEDRNYLILRLDRDTVKKKGEAEEILKKFGEQRAKILLGTQLVTKGIDFPNVTFVGIVNADTILNLPDFRGGEKTFQILTQVAGRAGRGDKPGRVLIQTYHPQQYSILFSQLQNYPKFYAQEMKLRKELNFPPFSRLILVRLSGRNEEILWNEAKRVYGLLGDMKGIKIFGPNQSFYYKIRNNYRVYILIKAPIKFDHRRLKFLRQIKLNKVKLEIDVDPIDVF</sequence>
<dbReference type="NCBIfam" id="TIGR00595">
    <property type="entry name" value="priA"/>
    <property type="match status" value="1"/>
</dbReference>
<dbReference type="InterPro" id="IPR027417">
    <property type="entry name" value="P-loop_NTPase"/>
</dbReference>
<keyword evidence="5 12" id="KW-0378">Hydrolase</keyword>
<dbReference type="PANTHER" id="PTHR30580">
    <property type="entry name" value="PRIMOSOMAL PROTEIN N"/>
    <property type="match status" value="1"/>
</dbReference>
<dbReference type="InterPro" id="IPR014001">
    <property type="entry name" value="Helicase_ATP-bd"/>
</dbReference>
<dbReference type="Gene3D" id="3.40.50.300">
    <property type="entry name" value="P-loop containing nucleotide triphosphate hydrolases"/>
    <property type="match status" value="2"/>
</dbReference>
<dbReference type="GO" id="GO:0006269">
    <property type="term" value="P:DNA replication, synthesis of primer"/>
    <property type="evidence" value="ECO:0007669"/>
    <property type="project" value="UniProtKB-KW"/>
</dbReference>
<dbReference type="GO" id="GO:0005524">
    <property type="term" value="F:ATP binding"/>
    <property type="evidence" value="ECO:0007669"/>
    <property type="project" value="UniProtKB-UniRule"/>
</dbReference>
<dbReference type="GO" id="GO:0006270">
    <property type="term" value="P:DNA replication initiation"/>
    <property type="evidence" value="ECO:0007669"/>
    <property type="project" value="TreeGrafter"/>
</dbReference>
<dbReference type="SMART" id="SM00487">
    <property type="entry name" value="DEXDc"/>
    <property type="match status" value="1"/>
</dbReference>
<protein>
    <recommendedName>
        <fullName evidence="12">Replication restart protein PriA</fullName>
    </recommendedName>
    <alternativeName>
        <fullName evidence="12">ATP-dependent DNA helicase PriA</fullName>
        <ecNumber evidence="12">5.6.2.4</ecNumber>
    </alternativeName>
    <alternativeName>
        <fullName evidence="12">DNA 3'-5' helicase PriA</fullName>
    </alternativeName>
</protein>
<feature type="binding site" evidence="12">
    <location>
        <position position="368"/>
    </location>
    <ligand>
        <name>Zn(2+)</name>
        <dbReference type="ChEBI" id="CHEBI:29105"/>
        <label>1</label>
    </ligand>
</feature>
<keyword evidence="8 12" id="KW-0067">ATP-binding</keyword>
<evidence type="ECO:0000259" key="14">
    <source>
        <dbReference type="PROSITE" id="PS51194"/>
    </source>
</evidence>
<evidence type="ECO:0000256" key="7">
    <source>
        <dbReference type="ARBA" id="ARBA00022833"/>
    </source>
</evidence>
<dbReference type="InterPro" id="IPR005259">
    <property type="entry name" value="PriA"/>
</dbReference>
<feature type="binding site" evidence="12">
    <location>
        <position position="403"/>
    </location>
    <ligand>
        <name>Zn(2+)</name>
        <dbReference type="ChEBI" id="CHEBI:29105"/>
        <label>2</label>
    </ligand>
</feature>
<comment type="similarity">
    <text evidence="12">Belongs to the helicase family. PriA subfamily.</text>
</comment>
<dbReference type="Gene3D" id="3.40.1440.60">
    <property type="entry name" value="PriA, 3(prime) DNA-binding domain"/>
    <property type="match status" value="1"/>
</dbReference>
<accession>A0A7V0Z7C3</accession>
<dbReference type="CDD" id="cd17929">
    <property type="entry name" value="DEXHc_priA"/>
    <property type="match status" value="1"/>
</dbReference>
<dbReference type="PANTHER" id="PTHR30580:SF0">
    <property type="entry name" value="PRIMOSOMAL PROTEIN N"/>
    <property type="match status" value="1"/>
</dbReference>
<dbReference type="CDD" id="cd18804">
    <property type="entry name" value="SF2_C_priA"/>
    <property type="match status" value="1"/>
</dbReference>
<comment type="caution">
    <text evidence="15">The sequence shown here is derived from an EMBL/GenBank/DDBJ whole genome shotgun (WGS) entry which is preliminary data.</text>
</comment>
<dbReference type="PROSITE" id="PS51194">
    <property type="entry name" value="HELICASE_CTER"/>
    <property type="match status" value="1"/>
</dbReference>
<keyword evidence="7 12" id="KW-0862">Zinc</keyword>
<dbReference type="GO" id="GO:0006302">
    <property type="term" value="P:double-strand break repair"/>
    <property type="evidence" value="ECO:0007669"/>
    <property type="project" value="InterPro"/>
</dbReference>
<evidence type="ECO:0000256" key="11">
    <source>
        <dbReference type="ARBA" id="ARBA00048988"/>
    </source>
</evidence>
<name>A0A7V0Z7C3_UNCW3</name>
<feature type="domain" description="Helicase C-terminal" evidence="14">
    <location>
        <begin position="405"/>
        <end position="575"/>
    </location>
</feature>